<reference evidence="2" key="1">
    <citation type="submission" date="2015-03" db="EMBL/GenBank/DDBJ databases">
        <title>Pseudomonas frederiksbergensis hydrocarbon degrader.</title>
        <authorList>
            <person name="Brown L.M."/>
            <person name="Ruiz O.N."/>
            <person name="Mueller S."/>
            <person name="Gunasekera T.S."/>
        </authorList>
    </citation>
    <scope>NUCLEOTIDE SEQUENCE [LARGE SCALE GENOMIC DNA]</scope>
    <source>
        <strain evidence="2">SI8</strain>
    </source>
</reference>
<dbReference type="EMBL" id="JQGJ01000003">
    <property type="protein sequence ID" value="KHK65490.1"/>
    <property type="molecule type" value="Genomic_DNA"/>
</dbReference>
<gene>
    <name evidence="1" type="ORF">JZ00_06315</name>
</gene>
<protein>
    <submittedName>
        <fullName evidence="1">Uncharacterized protein</fullName>
    </submittedName>
</protein>
<evidence type="ECO:0000313" key="1">
    <source>
        <dbReference type="EMBL" id="KHK65490.1"/>
    </source>
</evidence>
<dbReference type="AlphaFoldDB" id="A0A0B1Z4H3"/>
<dbReference type="Proteomes" id="UP000030949">
    <property type="component" value="Unassembled WGS sequence"/>
</dbReference>
<comment type="caution">
    <text evidence="1">The sequence shown here is derived from an EMBL/GenBank/DDBJ whole genome shotgun (WGS) entry which is preliminary data.</text>
</comment>
<accession>A0A0B1Z4H3</accession>
<proteinExistence type="predicted"/>
<sequence>MLVTFGSTARQLVEQFAKRISHSWPAFPERPSGLEHACLWNVRKGEQVLLLDQVQPDQKHHRHSGKYVSGNVGAWHAFHFPTLGKSAANLTEFLSLSMQLSDVALGEHMKAGDFSNWFRHVIRDDVLANKTRLIETDSTLPPNKALEQIKLWVQSRYHL</sequence>
<evidence type="ECO:0000313" key="2">
    <source>
        <dbReference type="Proteomes" id="UP000030949"/>
    </source>
</evidence>
<organism evidence="1 2">
    <name type="scientific">Pseudomonas frederiksbergensis</name>
    <dbReference type="NCBI Taxonomy" id="104087"/>
    <lineage>
        <taxon>Bacteria</taxon>
        <taxon>Pseudomonadati</taxon>
        <taxon>Pseudomonadota</taxon>
        <taxon>Gammaproteobacteria</taxon>
        <taxon>Pseudomonadales</taxon>
        <taxon>Pseudomonadaceae</taxon>
        <taxon>Pseudomonas</taxon>
    </lineage>
</organism>
<name>A0A0B1Z4H3_9PSED</name>